<dbReference type="OrthoDB" id="5865737at2759"/>
<dbReference type="InterPro" id="IPR001478">
    <property type="entry name" value="PDZ"/>
</dbReference>
<proteinExistence type="predicted"/>
<dbReference type="SMART" id="SM00228">
    <property type="entry name" value="PDZ"/>
    <property type="match status" value="1"/>
</dbReference>
<name>A0A0D8YGC6_DICVI</name>
<feature type="region of interest" description="Disordered" evidence="1">
    <location>
        <begin position="222"/>
        <end position="245"/>
    </location>
</feature>
<dbReference type="PANTHER" id="PTHR31327">
    <property type="entry name" value="SPERM MEIOSIS PDZ DOMAIN CONTAINING PROTEINS-RELATED"/>
    <property type="match status" value="1"/>
</dbReference>
<evidence type="ECO:0000259" key="2">
    <source>
        <dbReference type="PROSITE" id="PS50106"/>
    </source>
</evidence>
<keyword evidence="4" id="KW-1185">Reference proteome</keyword>
<dbReference type="EMBL" id="KN716150">
    <property type="protein sequence ID" value="KJH53731.1"/>
    <property type="molecule type" value="Genomic_DNA"/>
</dbReference>
<dbReference type="PANTHER" id="PTHR31327:SF12">
    <property type="entry name" value="PDZ DOMAIN-CONTAINING PROTEIN"/>
    <property type="match status" value="1"/>
</dbReference>
<sequence>MVLLQEEHGRIERPPKRVVEELYRKTSGDEHQSTSPIQLPKGRLHNLNIRPGFAYYLVELRFVEGMKVGLYVKHYRNQVIISKVSTGSMASKSLRVLDRIIEVNNMPVTDKDVCKTLIINAIQNMGFVTLIVERPVERPAIEIMENALSESVQQPPSVAMPSDVRSIVRRHNEKISGGLNNIEPVKILKRPDSLPKYRPHIQIEDHNRDEYLIGMDNEHKNRKLHKVSKKNAKHSKRNSLRVRKK</sequence>
<dbReference type="Gene3D" id="2.30.42.10">
    <property type="match status" value="1"/>
</dbReference>
<dbReference type="Proteomes" id="UP000053766">
    <property type="component" value="Unassembled WGS sequence"/>
</dbReference>
<dbReference type="InterPro" id="IPR036034">
    <property type="entry name" value="PDZ_sf"/>
</dbReference>
<gene>
    <name evidence="3" type="ORF">DICVIV_00160</name>
</gene>
<accession>A0A0D8YGC6</accession>
<evidence type="ECO:0000313" key="4">
    <source>
        <dbReference type="Proteomes" id="UP000053766"/>
    </source>
</evidence>
<dbReference type="Pfam" id="PF00595">
    <property type="entry name" value="PDZ"/>
    <property type="match status" value="1"/>
</dbReference>
<reference evidence="4" key="2">
    <citation type="journal article" date="2016" name="Sci. Rep.">
        <title>Dictyocaulus viviparus genome, variome and transcriptome elucidate lungworm biology and support future intervention.</title>
        <authorList>
            <person name="McNulty S.N."/>
            <person name="Strube C."/>
            <person name="Rosa B.A."/>
            <person name="Martin J.C."/>
            <person name="Tyagi R."/>
            <person name="Choi Y.J."/>
            <person name="Wang Q."/>
            <person name="Hallsworth Pepin K."/>
            <person name="Zhang X."/>
            <person name="Ozersky P."/>
            <person name="Wilson R.K."/>
            <person name="Sternberg P.W."/>
            <person name="Gasser R.B."/>
            <person name="Mitreva M."/>
        </authorList>
    </citation>
    <scope>NUCLEOTIDE SEQUENCE [LARGE SCALE GENOMIC DNA]</scope>
    <source>
        <strain evidence="4">HannoverDv2000</strain>
    </source>
</reference>
<dbReference type="PROSITE" id="PS50106">
    <property type="entry name" value="PDZ"/>
    <property type="match status" value="1"/>
</dbReference>
<evidence type="ECO:0000256" key="1">
    <source>
        <dbReference type="SAM" id="MobiDB-lite"/>
    </source>
</evidence>
<dbReference type="SUPFAM" id="SSF50156">
    <property type="entry name" value="PDZ domain-like"/>
    <property type="match status" value="1"/>
</dbReference>
<evidence type="ECO:0000313" key="3">
    <source>
        <dbReference type="EMBL" id="KJH53731.1"/>
    </source>
</evidence>
<reference evidence="3 4" key="1">
    <citation type="submission" date="2013-11" db="EMBL/GenBank/DDBJ databases">
        <title>Draft genome of the bovine lungworm Dictyocaulus viviparus.</title>
        <authorList>
            <person name="Mitreva M."/>
        </authorList>
    </citation>
    <scope>NUCLEOTIDE SEQUENCE [LARGE SCALE GENOMIC DNA]</scope>
    <source>
        <strain evidence="3 4">HannoverDv2000</strain>
    </source>
</reference>
<dbReference type="AlphaFoldDB" id="A0A0D8YGC6"/>
<feature type="domain" description="PDZ" evidence="2">
    <location>
        <begin position="57"/>
        <end position="117"/>
    </location>
</feature>
<dbReference type="STRING" id="29172.A0A0D8YGC6"/>
<dbReference type="InterPro" id="IPR040264">
    <property type="entry name" value="T15H9.4-like"/>
</dbReference>
<organism evidence="3 4">
    <name type="scientific">Dictyocaulus viviparus</name>
    <name type="common">Bovine lungworm</name>
    <dbReference type="NCBI Taxonomy" id="29172"/>
    <lineage>
        <taxon>Eukaryota</taxon>
        <taxon>Metazoa</taxon>
        <taxon>Ecdysozoa</taxon>
        <taxon>Nematoda</taxon>
        <taxon>Chromadorea</taxon>
        <taxon>Rhabditida</taxon>
        <taxon>Rhabditina</taxon>
        <taxon>Rhabditomorpha</taxon>
        <taxon>Strongyloidea</taxon>
        <taxon>Metastrongylidae</taxon>
        <taxon>Dictyocaulus</taxon>
    </lineage>
</organism>
<protein>
    <recommendedName>
        <fullName evidence="2">PDZ domain-containing protein</fullName>
    </recommendedName>
</protein>